<protein>
    <submittedName>
        <fullName evidence="1">Uncharacterized protein</fullName>
    </submittedName>
</protein>
<gene>
    <name evidence="1" type="ORF">S01H4_16930</name>
</gene>
<dbReference type="AlphaFoldDB" id="X0ZIG2"/>
<sequence>ESLSAEEIDGVQEVAEYSINGNVNVVNGKVSIDFGGLDLIEGSQIGVEFEFENSQFSGDPSYADGTEPENSFTRTFLFNIQQDYASVYALAISPEFQNAVSDFVAINDSSCFTFCTANCTSGTSLTDLFNCGITSKNEWVTVGFGITASPQGILVEATQGSDVIAFTLPAIKFEQYDQTQNPPTPTGVFAYEYLTSIDATGLYAKDSSKQTLHSNRDYEIAVVYMDDYGRSTTALVDTENTVYIPCQNSVTKNNIRVEVNNYPPYWATKYKFVIKESKGLYRTIYSNILGEFKGGARITPISCSVN</sequence>
<accession>X0ZIG2</accession>
<dbReference type="EMBL" id="BART01007437">
    <property type="protein sequence ID" value="GAG57907.1"/>
    <property type="molecule type" value="Genomic_DNA"/>
</dbReference>
<feature type="non-terminal residue" evidence="1">
    <location>
        <position position="1"/>
    </location>
</feature>
<organism evidence="1">
    <name type="scientific">marine sediment metagenome</name>
    <dbReference type="NCBI Taxonomy" id="412755"/>
    <lineage>
        <taxon>unclassified sequences</taxon>
        <taxon>metagenomes</taxon>
        <taxon>ecological metagenomes</taxon>
    </lineage>
</organism>
<proteinExistence type="predicted"/>
<comment type="caution">
    <text evidence="1">The sequence shown here is derived from an EMBL/GenBank/DDBJ whole genome shotgun (WGS) entry which is preliminary data.</text>
</comment>
<name>X0ZIG2_9ZZZZ</name>
<reference evidence="1" key="1">
    <citation type="journal article" date="2014" name="Front. Microbiol.">
        <title>High frequency of phylogenetically diverse reductive dehalogenase-homologous genes in deep subseafloor sedimentary metagenomes.</title>
        <authorList>
            <person name="Kawai M."/>
            <person name="Futagami T."/>
            <person name="Toyoda A."/>
            <person name="Takaki Y."/>
            <person name="Nishi S."/>
            <person name="Hori S."/>
            <person name="Arai W."/>
            <person name="Tsubouchi T."/>
            <person name="Morono Y."/>
            <person name="Uchiyama I."/>
            <person name="Ito T."/>
            <person name="Fujiyama A."/>
            <person name="Inagaki F."/>
            <person name="Takami H."/>
        </authorList>
    </citation>
    <scope>NUCLEOTIDE SEQUENCE</scope>
    <source>
        <strain evidence="1">Expedition CK06-06</strain>
    </source>
</reference>
<evidence type="ECO:0000313" key="1">
    <source>
        <dbReference type="EMBL" id="GAG57907.1"/>
    </source>
</evidence>